<dbReference type="SUPFAM" id="SSF52047">
    <property type="entry name" value="RNI-like"/>
    <property type="match status" value="1"/>
</dbReference>
<evidence type="ECO:0000313" key="4">
    <source>
        <dbReference type="EMBL" id="EJD34671.1"/>
    </source>
</evidence>
<feature type="transmembrane region" description="Helical" evidence="2">
    <location>
        <begin position="93"/>
        <end position="112"/>
    </location>
</feature>
<dbReference type="eggNOG" id="ENOG502R0SF">
    <property type="taxonomic scope" value="Eukaryota"/>
</dbReference>
<feature type="region of interest" description="Disordered" evidence="1">
    <location>
        <begin position="505"/>
        <end position="527"/>
    </location>
</feature>
<protein>
    <recommendedName>
        <fullName evidence="3">F-box domain-containing protein</fullName>
    </recommendedName>
</protein>
<dbReference type="InterPro" id="IPR001810">
    <property type="entry name" value="F-box_dom"/>
</dbReference>
<keyword evidence="2" id="KW-0472">Membrane</keyword>
<gene>
    <name evidence="4" type="ORF">AURDEDRAFT_176306</name>
</gene>
<dbReference type="AlphaFoldDB" id="J0D6W9"/>
<keyword evidence="2" id="KW-0812">Transmembrane</keyword>
<name>J0D6W9_AURST</name>
<feature type="transmembrane region" description="Helical" evidence="2">
    <location>
        <begin position="43"/>
        <end position="60"/>
    </location>
</feature>
<feature type="transmembrane region" description="Helical" evidence="2">
    <location>
        <begin position="17"/>
        <end position="37"/>
    </location>
</feature>
<keyword evidence="2" id="KW-1133">Transmembrane helix</keyword>
<dbReference type="Proteomes" id="UP000006514">
    <property type="component" value="Unassembled WGS sequence"/>
</dbReference>
<evidence type="ECO:0000313" key="5">
    <source>
        <dbReference type="Proteomes" id="UP000006514"/>
    </source>
</evidence>
<dbReference type="KEGG" id="adl:AURDEDRAFT_176306"/>
<dbReference type="Gene3D" id="1.20.1280.50">
    <property type="match status" value="1"/>
</dbReference>
<feature type="transmembrane region" description="Helical" evidence="2">
    <location>
        <begin position="157"/>
        <end position="179"/>
    </location>
</feature>
<accession>J0D6W9</accession>
<feature type="transmembrane region" description="Helical" evidence="2">
    <location>
        <begin position="132"/>
        <end position="150"/>
    </location>
</feature>
<evidence type="ECO:0000256" key="1">
    <source>
        <dbReference type="SAM" id="MobiDB-lite"/>
    </source>
</evidence>
<dbReference type="OrthoDB" id="3258555at2759"/>
<evidence type="ECO:0000256" key="2">
    <source>
        <dbReference type="SAM" id="Phobius"/>
    </source>
</evidence>
<dbReference type="EMBL" id="JH687929">
    <property type="protein sequence ID" value="EJD34671.1"/>
    <property type="molecule type" value="Genomic_DNA"/>
</dbReference>
<feature type="compositionally biased region" description="Basic and acidic residues" evidence="1">
    <location>
        <begin position="515"/>
        <end position="527"/>
    </location>
</feature>
<dbReference type="Gene3D" id="3.80.10.10">
    <property type="entry name" value="Ribonuclease Inhibitor"/>
    <property type="match status" value="1"/>
</dbReference>
<reference evidence="5" key="1">
    <citation type="journal article" date="2012" name="Science">
        <title>The Paleozoic origin of enzymatic lignin decomposition reconstructed from 31 fungal genomes.</title>
        <authorList>
            <person name="Floudas D."/>
            <person name="Binder M."/>
            <person name="Riley R."/>
            <person name="Barry K."/>
            <person name="Blanchette R.A."/>
            <person name="Henrissat B."/>
            <person name="Martinez A.T."/>
            <person name="Otillar R."/>
            <person name="Spatafora J.W."/>
            <person name="Yadav J.S."/>
            <person name="Aerts A."/>
            <person name="Benoit I."/>
            <person name="Boyd A."/>
            <person name="Carlson A."/>
            <person name="Copeland A."/>
            <person name="Coutinho P.M."/>
            <person name="de Vries R.P."/>
            <person name="Ferreira P."/>
            <person name="Findley K."/>
            <person name="Foster B."/>
            <person name="Gaskell J."/>
            <person name="Glotzer D."/>
            <person name="Gorecki P."/>
            <person name="Heitman J."/>
            <person name="Hesse C."/>
            <person name="Hori C."/>
            <person name="Igarashi K."/>
            <person name="Jurgens J.A."/>
            <person name="Kallen N."/>
            <person name="Kersten P."/>
            <person name="Kohler A."/>
            <person name="Kuees U."/>
            <person name="Kumar T.K.A."/>
            <person name="Kuo A."/>
            <person name="LaButti K."/>
            <person name="Larrondo L.F."/>
            <person name="Lindquist E."/>
            <person name="Ling A."/>
            <person name="Lombard V."/>
            <person name="Lucas S."/>
            <person name="Lundell T."/>
            <person name="Martin R."/>
            <person name="McLaughlin D.J."/>
            <person name="Morgenstern I."/>
            <person name="Morin E."/>
            <person name="Murat C."/>
            <person name="Nagy L.G."/>
            <person name="Nolan M."/>
            <person name="Ohm R.A."/>
            <person name="Patyshakuliyeva A."/>
            <person name="Rokas A."/>
            <person name="Ruiz-Duenas F.J."/>
            <person name="Sabat G."/>
            <person name="Salamov A."/>
            <person name="Samejima M."/>
            <person name="Schmutz J."/>
            <person name="Slot J.C."/>
            <person name="St John F."/>
            <person name="Stenlid J."/>
            <person name="Sun H."/>
            <person name="Sun S."/>
            <person name="Syed K."/>
            <person name="Tsang A."/>
            <person name="Wiebenga A."/>
            <person name="Young D."/>
            <person name="Pisabarro A."/>
            <person name="Eastwood D.C."/>
            <person name="Martin F."/>
            <person name="Cullen D."/>
            <person name="Grigoriev I.V."/>
            <person name="Hibbett D.S."/>
        </authorList>
    </citation>
    <scope>NUCLEOTIDE SEQUENCE [LARGE SCALE GENOMIC DNA]</scope>
    <source>
        <strain evidence="5">TFB10046</strain>
    </source>
</reference>
<proteinExistence type="predicted"/>
<organism evidence="4 5">
    <name type="scientific">Auricularia subglabra (strain TFB-10046 / SS5)</name>
    <name type="common">White-rot fungus</name>
    <name type="synonym">Auricularia delicata (strain TFB10046)</name>
    <dbReference type="NCBI Taxonomy" id="717982"/>
    <lineage>
        <taxon>Eukaryota</taxon>
        <taxon>Fungi</taxon>
        <taxon>Dikarya</taxon>
        <taxon>Basidiomycota</taxon>
        <taxon>Agaricomycotina</taxon>
        <taxon>Agaricomycetes</taxon>
        <taxon>Auriculariales</taxon>
        <taxon>Auriculariaceae</taxon>
        <taxon>Auricularia</taxon>
    </lineage>
</organism>
<feature type="domain" description="F-box" evidence="3">
    <location>
        <begin position="200"/>
        <end position="272"/>
    </location>
</feature>
<dbReference type="InParanoid" id="J0D6W9"/>
<keyword evidence="5" id="KW-1185">Reference proteome</keyword>
<dbReference type="Pfam" id="PF12937">
    <property type="entry name" value="F-box-like"/>
    <property type="match status" value="1"/>
</dbReference>
<sequence>MLITDDVRALLWRVARFIQHFCVILAALRDAGIITLSGSDLRIFLGMAAAGAIAHFGRLLRRSRALSATLSSLSWTGHTLETMRNFHRFSQRLTLVSASVLCTCACTMILFVSYKTSFLEDLRENRWMNWRALLIVLNFTALLLNAHLILSDLSATPLYWCYVICMPILAFSAVLYWPLCALQDAFARWRIRRRATGAAARLPPEIQLQIFQLLRTRSRFGATEFLSRGYVSFKSWRAIPFAAARDLASAARVCTAWHCAATEALYTDVSFRHEKDVIALVRTLAARPELAVVVRRILLPEDAPYSPSQYSSMRVKYDDFARAVDCLLALCTGVTEVLLFREPMPLTDVPGFRAAGHLRTVTIYGGPAFASRRQDDPQNRTEVDLLALLQHFPHLESLALDVQLVVFDAPIIPPPMLSALRNIHTLRLGECTVGMAALVGLLRALPRLRVADLRHVAFSAADAHTALSVLFAAQLGTLTELTLRHNHLHRESRIGLMWGRRARSKTGQTAIEAQDWPRESKKAGSTA</sequence>
<evidence type="ECO:0000259" key="3">
    <source>
        <dbReference type="Pfam" id="PF12937"/>
    </source>
</evidence>
<dbReference type="InterPro" id="IPR032675">
    <property type="entry name" value="LRR_dom_sf"/>
</dbReference>